<proteinExistence type="predicted"/>
<evidence type="ECO:0000313" key="1">
    <source>
        <dbReference type="EMBL" id="GAA5503547.1"/>
    </source>
</evidence>
<dbReference type="Proteomes" id="UP001458946">
    <property type="component" value="Unassembled WGS sequence"/>
</dbReference>
<name>A0ABP9VE94_9DEIO</name>
<accession>A0ABP9VE94</accession>
<reference evidence="1 2" key="1">
    <citation type="submission" date="2024-02" db="EMBL/GenBank/DDBJ databases">
        <title>Deinococcus xinjiangensis NBRC 107630.</title>
        <authorList>
            <person name="Ichikawa N."/>
            <person name="Katano-Makiyama Y."/>
            <person name="Hidaka K."/>
        </authorList>
    </citation>
    <scope>NUCLEOTIDE SEQUENCE [LARGE SCALE GENOMIC DNA]</scope>
    <source>
        <strain evidence="1 2">NBRC 107630</strain>
    </source>
</reference>
<organism evidence="1 2">
    <name type="scientific">Deinococcus xinjiangensis</name>
    <dbReference type="NCBI Taxonomy" id="457454"/>
    <lineage>
        <taxon>Bacteria</taxon>
        <taxon>Thermotogati</taxon>
        <taxon>Deinococcota</taxon>
        <taxon>Deinococci</taxon>
        <taxon>Deinococcales</taxon>
        <taxon>Deinococcaceae</taxon>
        <taxon>Deinococcus</taxon>
    </lineage>
</organism>
<evidence type="ECO:0000313" key="2">
    <source>
        <dbReference type="Proteomes" id="UP001458946"/>
    </source>
</evidence>
<dbReference type="EMBL" id="BAABRN010000054">
    <property type="protein sequence ID" value="GAA5503547.1"/>
    <property type="molecule type" value="Genomic_DNA"/>
</dbReference>
<keyword evidence="2" id="KW-1185">Reference proteome</keyword>
<gene>
    <name evidence="1" type="ORF">Dxin01_03306</name>
</gene>
<protein>
    <submittedName>
        <fullName evidence="1">Uncharacterized protein</fullName>
    </submittedName>
</protein>
<comment type="caution">
    <text evidence="1">The sequence shown here is derived from an EMBL/GenBank/DDBJ whole genome shotgun (WGS) entry which is preliminary data.</text>
</comment>
<sequence length="132" mass="15022">MAGLGVLGWGMAAAQLPAPLDYVQTLEPLEGKTLILKQVTCQAEGKPLTLGRLYVSRTDKGQYQASRIEYNEQGKYILDHGKTSPSVYKYYDKYVTRQQPFSLTTMNAIIGLWRFFGMRFSLEKVTYYCKMS</sequence>